<dbReference type="InterPro" id="IPR005149">
    <property type="entry name" value="Tscrpt_reg_PadR_N"/>
</dbReference>
<dbReference type="SUPFAM" id="SSF46785">
    <property type="entry name" value="Winged helix' DNA-binding domain"/>
    <property type="match status" value="1"/>
</dbReference>
<dbReference type="Pfam" id="PF03551">
    <property type="entry name" value="PadR"/>
    <property type="match status" value="1"/>
</dbReference>
<evidence type="ECO:0000313" key="2">
    <source>
        <dbReference type="EMBL" id="EQD66315.1"/>
    </source>
</evidence>
<proteinExistence type="predicted"/>
<dbReference type="InterPro" id="IPR036390">
    <property type="entry name" value="WH_DNA-bd_sf"/>
</dbReference>
<dbReference type="InterPro" id="IPR036388">
    <property type="entry name" value="WH-like_DNA-bd_sf"/>
</dbReference>
<reference evidence="2" key="2">
    <citation type="journal article" date="2014" name="ISME J.">
        <title>Microbial stratification in low pH oxic and suboxic macroscopic growths along an acid mine drainage.</title>
        <authorList>
            <person name="Mendez-Garcia C."/>
            <person name="Mesa V."/>
            <person name="Sprenger R.R."/>
            <person name="Richter M."/>
            <person name="Diez M.S."/>
            <person name="Solano J."/>
            <person name="Bargiela R."/>
            <person name="Golyshina O.V."/>
            <person name="Manteca A."/>
            <person name="Ramos J.L."/>
            <person name="Gallego J.R."/>
            <person name="Llorente I."/>
            <person name="Martins Dos Santos V.A."/>
            <person name="Jensen O.N."/>
            <person name="Pelaez A.I."/>
            <person name="Sanchez J."/>
            <person name="Ferrer M."/>
        </authorList>
    </citation>
    <scope>NUCLEOTIDE SEQUENCE</scope>
</reference>
<gene>
    <name evidence="2" type="ORF">B2A_01211</name>
</gene>
<feature type="domain" description="Transcription regulator PadR N-terminal" evidence="1">
    <location>
        <begin position="13"/>
        <end position="79"/>
    </location>
</feature>
<dbReference type="EMBL" id="AUZZ01000905">
    <property type="protein sequence ID" value="EQD66315.1"/>
    <property type="molecule type" value="Genomic_DNA"/>
</dbReference>
<sequence>GTCDMRGMLSFQILWLLSKKSMHGEELAEEIEKRRGAKPKAGTIYPALKELKNNGLIEGKKDGKIIKYVLTKDGKDEVKRAKAYFIRSFKDILLSD</sequence>
<dbReference type="InterPro" id="IPR011991">
    <property type="entry name" value="ArsR-like_HTH"/>
</dbReference>
<dbReference type="CDD" id="cd00090">
    <property type="entry name" value="HTH_ARSR"/>
    <property type="match status" value="1"/>
</dbReference>
<dbReference type="PANTHER" id="PTHR43252">
    <property type="entry name" value="TRANSCRIPTIONAL REGULATOR YQJI"/>
    <property type="match status" value="1"/>
</dbReference>
<accession>T1CGR7</accession>
<dbReference type="Gene3D" id="1.10.10.10">
    <property type="entry name" value="Winged helix-like DNA-binding domain superfamily/Winged helix DNA-binding domain"/>
    <property type="match status" value="1"/>
</dbReference>
<comment type="caution">
    <text evidence="2">The sequence shown here is derived from an EMBL/GenBank/DDBJ whole genome shotgun (WGS) entry which is preliminary data.</text>
</comment>
<organism evidence="2">
    <name type="scientific">mine drainage metagenome</name>
    <dbReference type="NCBI Taxonomy" id="410659"/>
    <lineage>
        <taxon>unclassified sequences</taxon>
        <taxon>metagenomes</taxon>
        <taxon>ecological metagenomes</taxon>
    </lineage>
</organism>
<dbReference type="PANTHER" id="PTHR43252:SF5">
    <property type="entry name" value="TRANSCRIPTIONAL REGULATOR, PADR-LIKE FAMILY"/>
    <property type="match status" value="1"/>
</dbReference>
<protein>
    <submittedName>
        <fullName evidence="2">Transcriptional regulator, PadR family</fullName>
    </submittedName>
</protein>
<reference evidence="2" key="1">
    <citation type="submission" date="2013-08" db="EMBL/GenBank/DDBJ databases">
        <authorList>
            <person name="Mendez C."/>
            <person name="Richter M."/>
            <person name="Ferrer M."/>
            <person name="Sanchez J."/>
        </authorList>
    </citation>
    <scope>NUCLEOTIDE SEQUENCE</scope>
</reference>
<evidence type="ECO:0000259" key="1">
    <source>
        <dbReference type="Pfam" id="PF03551"/>
    </source>
</evidence>
<dbReference type="AlphaFoldDB" id="T1CGR7"/>
<feature type="non-terminal residue" evidence="2">
    <location>
        <position position="1"/>
    </location>
</feature>
<name>T1CGR7_9ZZZZ</name>